<organism evidence="2 3">
    <name type="scientific">Streptomyces ureilyticus</name>
    <dbReference type="NCBI Taxonomy" id="1775131"/>
    <lineage>
        <taxon>Bacteria</taxon>
        <taxon>Bacillati</taxon>
        <taxon>Actinomycetota</taxon>
        <taxon>Actinomycetes</taxon>
        <taxon>Kitasatosporales</taxon>
        <taxon>Streptomycetaceae</taxon>
        <taxon>Streptomyces</taxon>
    </lineage>
</organism>
<dbReference type="InterPro" id="IPR002575">
    <property type="entry name" value="Aminoglycoside_PTrfase"/>
</dbReference>
<keyword evidence="3" id="KW-1185">Reference proteome</keyword>
<gene>
    <name evidence="2" type="ORF">G6048_14570</name>
</gene>
<feature type="domain" description="Aminoglycoside phosphotransferase" evidence="1">
    <location>
        <begin position="55"/>
        <end position="250"/>
    </location>
</feature>
<dbReference type="Pfam" id="PF01636">
    <property type="entry name" value="APH"/>
    <property type="match status" value="1"/>
</dbReference>
<evidence type="ECO:0000313" key="3">
    <source>
        <dbReference type="Proteomes" id="UP001518140"/>
    </source>
</evidence>
<dbReference type="EMBL" id="JAAKZX010000037">
    <property type="protein sequence ID" value="NGO43331.1"/>
    <property type="molecule type" value="Genomic_DNA"/>
</dbReference>
<evidence type="ECO:0000313" key="2">
    <source>
        <dbReference type="EMBL" id="NGO43331.1"/>
    </source>
</evidence>
<dbReference type="PANTHER" id="PTHR40086">
    <property type="entry name" value="PHOSPHOTRANSFERASE YTMP-RELATED"/>
    <property type="match status" value="1"/>
</dbReference>
<protein>
    <submittedName>
        <fullName evidence="2">Phosphotransferase</fullName>
    </submittedName>
</protein>
<proteinExistence type="predicted"/>
<dbReference type="Gene3D" id="3.90.1200.10">
    <property type="match status" value="1"/>
</dbReference>
<comment type="caution">
    <text evidence="2">The sequence shown here is derived from an EMBL/GenBank/DDBJ whole genome shotgun (WGS) entry which is preliminary data.</text>
</comment>
<dbReference type="InterPro" id="IPR052077">
    <property type="entry name" value="CcrZ_PhaseVar_Mediator"/>
</dbReference>
<dbReference type="InterPro" id="IPR011009">
    <property type="entry name" value="Kinase-like_dom_sf"/>
</dbReference>
<dbReference type="Proteomes" id="UP001518140">
    <property type="component" value="Unassembled WGS sequence"/>
</dbReference>
<reference evidence="2 3" key="1">
    <citation type="submission" date="2020-02" db="EMBL/GenBank/DDBJ databases">
        <title>Whole-genome analyses of novel actinobacteria.</title>
        <authorList>
            <person name="Sahin N."/>
            <person name="Tokatli A."/>
        </authorList>
    </citation>
    <scope>NUCLEOTIDE SEQUENCE [LARGE SCALE GENOMIC DNA]</scope>
    <source>
        <strain evidence="2 3">YC419</strain>
    </source>
</reference>
<dbReference type="PANTHER" id="PTHR40086:SF1">
    <property type="entry name" value="CELL CYCLE REGULATOR CCRZ"/>
    <property type="match status" value="1"/>
</dbReference>
<sequence length="341" mass="38671">MAGSEGVVEGPLRGHHHETYVFPLPYPESGDPARWKIREPQPSRDWFDRKCFAGEEQLLMALAGRVRSVPEVIQVESIPLQRFVEGETLGSRFQAGRAIPPHHLGQLMGVFRDLTAIDPESLLVRRRCNPLDRAADGDSSGFLERLVVFSEENVYKRNLWAFGSLFRSLGLDQDCFGCLRKHVSGLQERPFHLLHGDLHRENLIVDPQDRLWVIDWELAMFGDPLYDLATHLYLMRYPHRQAHEVTARWAEAVENVRPGASRGCTADLVRLVTFKWAQSVCTDVIRAVTALQSGLTLPRAVQQVRKVLEAGAEPLGLDTVPTRRQTAAALLWWKRQYAQDA</sequence>
<accession>A0ABX0DN77</accession>
<name>A0ABX0DN77_9ACTN</name>
<dbReference type="SUPFAM" id="SSF56112">
    <property type="entry name" value="Protein kinase-like (PK-like)"/>
    <property type="match status" value="1"/>
</dbReference>
<evidence type="ECO:0000259" key="1">
    <source>
        <dbReference type="Pfam" id="PF01636"/>
    </source>
</evidence>